<dbReference type="InterPro" id="IPR010269">
    <property type="entry name" value="T6SS_TssC-like"/>
</dbReference>
<evidence type="ECO:0000259" key="2">
    <source>
        <dbReference type="Pfam" id="PF05943"/>
    </source>
</evidence>
<evidence type="ECO:0000256" key="1">
    <source>
        <dbReference type="SAM" id="MobiDB-lite"/>
    </source>
</evidence>
<proteinExistence type="predicted"/>
<dbReference type="AlphaFoldDB" id="A0A7X6DSG2"/>
<protein>
    <submittedName>
        <fullName evidence="3">Type VI secretion system contractile sheath large subunit</fullName>
    </submittedName>
</protein>
<dbReference type="InterPro" id="IPR044031">
    <property type="entry name" value="TssC1_N"/>
</dbReference>
<gene>
    <name evidence="3" type="primary">tssC</name>
    <name evidence="3" type="ORF">MNODULE_16800</name>
</gene>
<dbReference type="NCBIfam" id="TIGR03355">
    <property type="entry name" value="VI_chp_2"/>
    <property type="match status" value="1"/>
</dbReference>
<name>A0A7X6DSG2_9BACT</name>
<keyword evidence="4" id="KW-1185">Reference proteome</keyword>
<accession>A0A7X6DSG2</accession>
<dbReference type="PANTHER" id="PTHR35565:SF1">
    <property type="entry name" value="TYPE VI SECRETION SYSTEM CONTRACTILE SHEATH LARGE SUBUNIT"/>
    <property type="match status" value="1"/>
</dbReference>
<organism evidence="3 4">
    <name type="scientific">Candidatus Manganitrophus noduliformans</name>
    <dbReference type="NCBI Taxonomy" id="2606439"/>
    <lineage>
        <taxon>Bacteria</taxon>
        <taxon>Pseudomonadati</taxon>
        <taxon>Nitrospirota</taxon>
        <taxon>Nitrospiria</taxon>
        <taxon>Candidatus Troglogloeales</taxon>
        <taxon>Candidatus Manganitrophaceae</taxon>
        <taxon>Candidatus Manganitrophus</taxon>
    </lineage>
</organism>
<feature type="domain" description="TssC1 N-terminal" evidence="2">
    <location>
        <begin position="241"/>
        <end position="527"/>
    </location>
</feature>
<dbReference type="PANTHER" id="PTHR35565">
    <property type="entry name" value="CYTOPLASMIC PROTEIN-RELATED"/>
    <property type="match status" value="1"/>
</dbReference>
<dbReference type="Pfam" id="PF05943">
    <property type="entry name" value="VipB"/>
    <property type="match status" value="1"/>
</dbReference>
<evidence type="ECO:0000313" key="3">
    <source>
        <dbReference type="EMBL" id="NKE72412.1"/>
    </source>
</evidence>
<sequence>MEIHMKMGSDGKRKTDVRVADQAGSLRQRFPLKLLVLAELAPRDEQSAPSTIDARRTRVDKETFGAVLQSFVGRVSLTVPNRLGSGPKEWPITLPIGSIKSFHPDAVVEAVPALRDLLEIRQQLVRLRNREISYENFRTELGRLQGGGNLLGRIQSALEAGPAQSSTQRTAPPPAPVRSSTPSGEKESALDSLFDMVEAPVADRSAPESATASTSRLDRFISEVISSGRPGTPADPRAVDAVMKELDEMLGAQLDAILHHPEFQRLEAVWRGVKFLVDRTDFREPIEIDLLHAPKEQLAEIFDRDVFQPESEGTAEAPVSVIIADYIFDRSPRDIELLQDLAEKAEQLQTPLVTAVGPAFLGLESIEELEPLDAAGNLFDQTEYVKWRSLRQGNASRWLAVLFNRFLLRLPYGPEQNRVKRFDFRESVRSDRSFLWGNPAWGLASLLTASFAKTGWCSEVTGARGGGMIEDLPLREVSRRNGEKGQLPLEAPISEAHRIDLAANGILALTCRLNADAVVIPSVPSAHQPERYPDPRETALSAARAAFPYQLVAGRLSQAIGRAAGEIGEGNSPSAIGKIFTKILTEALSVDPDAIEVQAKESEERPDRYDVFITFRPDHAGLSLSAPVGLSLSLRK</sequence>
<dbReference type="EMBL" id="VTOW01000003">
    <property type="protein sequence ID" value="NKE72412.1"/>
    <property type="molecule type" value="Genomic_DNA"/>
</dbReference>
<dbReference type="Pfam" id="PF05591">
    <property type="entry name" value="T6SS_VipA"/>
    <property type="match status" value="1"/>
</dbReference>
<evidence type="ECO:0000313" key="4">
    <source>
        <dbReference type="Proteomes" id="UP000534783"/>
    </source>
</evidence>
<comment type="caution">
    <text evidence="3">The sequence shown here is derived from an EMBL/GenBank/DDBJ whole genome shotgun (WGS) entry which is preliminary data.</text>
</comment>
<reference evidence="3 4" key="1">
    <citation type="journal article" date="2020" name="Nature">
        <title>Bacterial chemolithoautotrophy via manganese oxidation.</title>
        <authorList>
            <person name="Yu H."/>
            <person name="Leadbetter J.R."/>
        </authorList>
    </citation>
    <scope>NUCLEOTIDE SEQUENCE [LARGE SCALE GENOMIC DNA]</scope>
    <source>
        <strain evidence="3 4">Mn-1</strain>
    </source>
</reference>
<dbReference type="RefSeq" id="WP_168062018.1">
    <property type="nucleotide sequence ID" value="NZ_VTOW01000003.1"/>
</dbReference>
<feature type="region of interest" description="Disordered" evidence="1">
    <location>
        <begin position="159"/>
        <end position="189"/>
    </location>
</feature>
<dbReference type="InterPro" id="IPR008312">
    <property type="entry name" value="T6SS_TssB1"/>
</dbReference>
<dbReference type="Proteomes" id="UP000534783">
    <property type="component" value="Unassembled WGS sequence"/>
</dbReference>